<evidence type="ECO:0000313" key="1">
    <source>
        <dbReference type="EMBL" id="RAI99869.1"/>
    </source>
</evidence>
<dbReference type="EMBL" id="QLLL01000009">
    <property type="protein sequence ID" value="RAI99869.1"/>
    <property type="molecule type" value="Genomic_DNA"/>
</dbReference>
<dbReference type="Proteomes" id="UP000249547">
    <property type="component" value="Unassembled WGS sequence"/>
</dbReference>
<accession>A0A327Q616</accession>
<sequence length="148" mass="17492">MTDFGYKYFMYFATFHLTSTDNEELLIPNFGFNCSPKLIRKKGQKHYDPKVSTTIKNFLLEFFIRNPHLPVLYLCDTEEDLAENRHRTFKKWGQEISKTIPISIHECGQAYFEAGFFSSILVRTDFEEKEKYVGAFYHSLKEFFPDIG</sequence>
<organism evidence="1 2">
    <name type="scientific">Chitinophaga skermanii</name>
    <dbReference type="NCBI Taxonomy" id="331697"/>
    <lineage>
        <taxon>Bacteria</taxon>
        <taxon>Pseudomonadati</taxon>
        <taxon>Bacteroidota</taxon>
        <taxon>Chitinophagia</taxon>
        <taxon>Chitinophagales</taxon>
        <taxon>Chitinophagaceae</taxon>
        <taxon>Chitinophaga</taxon>
    </lineage>
</organism>
<dbReference type="Pfam" id="PF19666">
    <property type="entry name" value="DUF6169"/>
    <property type="match status" value="1"/>
</dbReference>
<protein>
    <submittedName>
        <fullName evidence="1">Uncharacterized protein</fullName>
    </submittedName>
</protein>
<proteinExistence type="predicted"/>
<dbReference type="InterPro" id="IPR046167">
    <property type="entry name" value="DUF6169"/>
</dbReference>
<keyword evidence="2" id="KW-1185">Reference proteome</keyword>
<gene>
    <name evidence="1" type="ORF">LX64_04423</name>
</gene>
<name>A0A327Q616_9BACT</name>
<evidence type="ECO:0000313" key="2">
    <source>
        <dbReference type="Proteomes" id="UP000249547"/>
    </source>
</evidence>
<dbReference type="AlphaFoldDB" id="A0A327Q616"/>
<reference evidence="1 2" key="1">
    <citation type="submission" date="2018-06" db="EMBL/GenBank/DDBJ databases">
        <title>Genomic Encyclopedia of Archaeal and Bacterial Type Strains, Phase II (KMG-II): from individual species to whole genera.</title>
        <authorList>
            <person name="Goeker M."/>
        </authorList>
    </citation>
    <scope>NUCLEOTIDE SEQUENCE [LARGE SCALE GENOMIC DNA]</scope>
    <source>
        <strain evidence="1 2">DSM 23857</strain>
    </source>
</reference>
<comment type="caution">
    <text evidence="1">The sequence shown here is derived from an EMBL/GenBank/DDBJ whole genome shotgun (WGS) entry which is preliminary data.</text>
</comment>